<dbReference type="AlphaFoldDB" id="A0A1G9FQ29"/>
<dbReference type="RefSeq" id="WP_091268874.1">
    <property type="nucleotide sequence ID" value="NZ_FNFK01000084.1"/>
</dbReference>
<dbReference type="SUPFAM" id="SSF55729">
    <property type="entry name" value="Acyl-CoA N-acyltransferases (Nat)"/>
    <property type="match status" value="1"/>
</dbReference>
<name>A0A1G9FQ29_9LACT</name>
<gene>
    <name evidence="2" type="ORF">SAMN04488098_10842</name>
</gene>
<dbReference type="OrthoDB" id="9768284at2"/>
<dbReference type="EMBL" id="FNFK01000084">
    <property type="protein sequence ID" value="SDK90504.1"/>
    <property type="molecule type" value="Genomic_DNA"/>
</dbReference>
<evidence type="ECO:0000313" key="2">
    <source>
        <dbReference type="EMBL" id="SDK90504.1"/>
    </source>
</evidence>
<protein>
    <submittedName>
        <fullName evidence="2">Acetyltransferase (GNAT) domain-containing protein</fullName>
    </submittedName>
</protein>
<dbReference type="Gene3D" id="3.40.630.30">
    <property type="match status" value="1"/>
</dbReference>
<keyword evidence="2" id="KW-0808">Transferase</keyword>
<dbReference type="Pfam" id="PF13527">
    <property type="entry name" value="Acetyltransf_9"/>
    <property type="match status" value="1"/>
</dbReference>
<feature type="domain" description="N-acetyltransferase" evidence="1">
    <location>
        <begin position="2"/>
        <end position="126"/>
    </location>
</feature>
<dbReference type="Proteomes" id="UP000199433">
    <property type="component" value="Unassembled WGS sequence"/>
</dbReference>
<sequence>MTEIRELTHEYFENAYQLNVYSFHFKETEDSKERLFNEHANGQVLGSFSDDRLTSVLIIFPFEVYYHGNVLKMGGIGNVTSYPEVRGKGSVRQLMEKALKEMKKQGRCCHICPRFPITSTVSLGMK</sequence>
<dbReference type="GO" id="GO:0030649">
    <property type="term" value="P:aminoglycoside antibiotic catabolic process"/>
    <property type="evidence" value="ECO:0007669"/>
    <property type="project" value="TreeGrafter"/>
</dbReference>
<dbReference type="CDD" id="cd04301">
    <property type="entry name" value="NAT_SF"/>
    <property type="match status" value="1"/>
</dbReference>
<dbReference type="PANTHER" id="PTHR37817:SF1">
    <property type="entry name" value="N-ACETYLTRANSFERASE EIS"/>
    <property type="match status" value="1"/>
</dbReference>
<proteinExistence type="predicted"/>
<dbReference type="InterPro" id="IPR051554">
    <property type="entry name" value="Acetyltransferase_Eis"/>
</dbReference>
<dbReference type="PROSITE" id="PS51186">
    <property type="entry name" value="GNAT"/>
    <property type="match status" value="1"/>
</dbReference>
<dbReference type="STRING" id="426701.SAMN04488098_10842"/>
<reference evidence="3" key="1">
    <citation type="submission" date="2016-10" db="EMBL/GenBank/DDBJ databases">
        <authorList>
            <person name="Varghese N."/>
            <person name="Submissions S."/>
        </authorList>
    </citation>
    <scope>NUCLEOTIDE SEQUENCE [LARGE SCALE GENOMIC DNA]</scope>
    <source>
        <strain evidence="3">DSM 19181</strain>
    </source>
</reference>
<evidence type="ECO:0000313" key="3">
    <source>
        <dbReference type="Proteomes" id="UP000199433"/>
    </source>
</evidence>
<organism evidence="2 3">
    <name type="scientific">Alkalibacterium thalassium</name>
    <dbReference type="NCBI Taxonomy" id="426701"/>
    <lineage>
        <taxon>Bacteria</taxon>
        <taxon>Bacillati</taxon>
        <taxon>Bacillota</taxon>
        <taxon>Bacilli</taxon>
        <taxon>Lactobacillales</taxon>
        <taxon>Carnobacteriaceae</taxon>
        <taxon>Alkalibacterium</taxon>
    </lineage>
</organism>
<accession>A0A1G9FQ29</accession>
<dbReference type="InterPro" id="IPR000182">
    <property type="entry name" value="GNAT_dom"/>
</dbReference>
<keyword evidence="3" id="KW-1185">Reference proteome</keyword>
<dbReference type="PANTHER" id="PTHR37817">
    <property type="entry name" value="N-ACETYLTRANSFERASE EIS"/>
    <property type="match status" value="1"/>
</dbReference>
<evidence type="ECO:0000259" key="1">
    <source>
        <dbReference type="PROSITE" id="PS51186"/>
    </source>
</evidence>
<dbReference type="GO" id="GO:0034069">
    <property type="term" value="F:aminoglycoside N-acetyltransferase activity"/>
    <property type="evidence" value="ECO:0007669"/>
    <property type="project" value="TreeGrafter"/>
</dbReference>
<dbReference type="InterPro" id="IPR016181">
    <property type="entry name" value="Acyl_CoA_acyltransferase"/>
</dbReference>